<gene>
    <name evidence="3" type="ORF">K461DRAFT_292107</name>
</gene>
<feature type="compositionally biased region" description="Polar residues" evidence="1">
    <location>
        <begin position="53"/>
        <end position="63"/>
    </location>
</feature>
<evidence type="ECO:0000256" key="1">
    <source>
        <dbReference type="SAM" id="MobiDB-lite"/>
    </source>
</evidence>
<dbReference type="InterPro" id="IPR011074">
    <property type="entry name" value="CRAL/TRIO_N_dom"/>
</dbReference>
<dbReference type="OrthoDB" id="43460at2759"/>
<dbReference type="InterPro" id="IPR036273">
    <property type="entry name" value="CRAL/TRIO_N_dom_sf"/>
</dbReference>
<dbReference type="CDD" id="cd00170">
    <property type="entry name" value="SEC14"/>
    <property type="match status" value="1"/>
</dbReference>
<feature type="domain" description="CRAL-TRIO" evidence="2">
    <location>
        <begin position="187"/>
        <end position="346"/>
    </location>
</feature>
<dbReference type="Proteomes" id="UP000799439">
    <property type="component" value="Unassembled WGS sequence"/>
</dbReference>
<feature type="region of interest" description="Disordered" evidence="1">
    <location>
        <begin position="465"/>
        <end position="489"/>
    </location>
</feature>
<dbReference type="InterPro" id="IPR052432">
    <property type="entry name" value="PITP/CRAL-TRIO"/>
</dbReference>
<organism evidence="3 4">
    <name type="scientific">Myriangium duriaei CBS 260.36</name>
    <dbReference type="NCBI Taxonomy" id="1168546"/>
    <lineage>
        <taxon>Eukaryota</taxon>
        <taxon>Fungi</taxon>
        <taxon>Dikarya</taxon>
        <taxon>Ascomycota</taxon>
        <taxon>Pezizomycotina</taxon>
        <taxon>Dothideomycetes</taxon>
        <taxon>Dothideomycetidae</taxon>
        <taxon>Myriangiales</taxon>
        <taxon>Myriangiaceae</taxon>
        <taxon>Myriangium</taxon>
    </lineage>
</organism>
<dbReference type="SUPFAM" id="SSF46938">
    <property type="entry name" value="CRAL/TRIO N-terminal domain"/>
    <property type="match status" value="1"/>
</dbReference>
<dbReference type="InterPro" id="IPR036865">
    <property type="entry name" value="CRAL-TRIO_dom_sf"/>
</dbReference>
<sequence length="489" mass="55315">MAKDLPGRPGNLTAEQEVKLKELWLALFEILGIIEPNKYGATLSRASSTASSPQLGSESPNPQKQKKLSWLGRHKSPKGSPEIGTEPDIADDKHGLSKDFKRALASQSQESIRRAFWDMTKHDNPDAILLRFLRARKWEVHDALVMMISAFHWRSVDMKVDQELMSKGEAGFLKLSQSGEGTAQKDAADFIKQFHMGKSMLHGLDTEDRPITVVRARLHHPNQETERSLEMYTVYVIETARMMLRPPVDTATIIFDMTGFSLSNMDYAPVKFMIKCFEANYPESLGSVLVYKAPWLFSGIWKIIRGWLDPVVASKVHFCSDESELSQYVSRPHMLKELGGDEDWEYKYIPPVAGENDRMDDVKTRDDLQQARRKLSDEYERLTLAWARENDRDAAPQRTKIADQLRDNYWRLDPYVRARSLWDRTGVIGEAGKLAFYPSAHSKPAEAAQDGAAAELTAKTAHLTVEDPSKDIDGASVYSDAKTHIDDVD</sequence>
<feature type="compositionally biased region" description="Basic residues" evidence="1">
    <location>
        <begin position="64"/>
        <end position="77"/>
    </location>
</feature>
<feature type="region of interest" description="Disordered" evidence="1">
    <location>
        <begin position="45"/>
        <end position="94"/>
    </location>
</feature>
<keyword evidence="4" id="KW-1185">Reference proteome</keyword>
<evidence type="ECO:0000313" key="3">
    <source>
        <dbReference type="EMBL" id="KAF2155229.1"/>
    </source>
</evidence>
<dbReference type="PANTHER" id="PTHR46590:SF1">
    <property type="entry name" value="PHOSPHATIDYLINOSITOL TRANSFER PROTEIN CSR1"/>
    <property type="match status" value="1"/>
</dbReference>
<dbReference type="Pfam" id="PF00650">
    <property type="entry name" value="CRAL_TRIO"/>
    <property type="match status" value="1"/>
</dbReference>
<dbReference type="Pfam" id="PF03765">
    <property type="entry name" value="CRAL_TRIO_N"/>
    <property type="match status" value="1"/>
</dbReference>
<dbReference type="PROSITE" id="PS50191">
    <property type="entry name" value="CRAL_TRIO"/>
    <property type="match status" value="1"/>
</dbReference>
<protein>
    <submittedName>
        <fullName evidence="3">CRAL/TRIO domain-containing protein</fullName>
    </submittedName>
</protein>
<evidence type="ECO:0000313" key="4">
    <source>
        <dbReference type="Proteomes" id="UP000799439"/>
    </source>
</evidence>
<dbReference type="SUPFAM" id="SSF52087">
    <property type="entry name" value="CRAL/TRIO domain"/>
    <property type="match status" value="1"/>
</dbReference>
<dbReference type="SMART" id="SM01100">
    <property type="entry name" value="CRAL_TRIO_N"/>
    <property type="match status" value="1"/>
</dbReference>
<dbReference type="AlphaFoldDB" id="A0A9P4J5L0"/>
<reference evidence="3" key="1">
    <citation type="journal article" date="2020" name="Stud. Mycol.">
        <title>101 Dothideomycetes genomes: a test case for predicting lifestyles and emergence of pathogens.</title>
        <authorList>
            <person name="Haridas S."/>
            <person name="Albert R."/>
            <person name="Binder M."/>
            <person name="Bloem J."/>
            <person name="Labutti K."/>
            <person name="Salamov A."/>
            <person name="Andreopoulos B."/>
            <person name="Baker S."/>
            <person name="Barry K."/>
            <person name="Bills G."/>
            <person name="Bluhm B."/>
            <person name="Cannon C."/>
            <person name="Castanera R."/>
            <person name="Culley D."/>
            <person name="Daum C."/>
            <person name="Ezra D."/>
            <person name="Gonzalez J."/>
            <person name="Henrissat B."/>
            <person name="Kuo A."/>
            <person name="Liang C."/>
            <person name="Lipzen A."/>
            <person name="Lutzoni F."/>
            <person name="Magnuson J."/>
            <person name="Mondo S."/>
            <person name="Nolan M."/>
            <person name="Ohm R."/>
            <person name="Pangilinan J."/>
            <person name="Park H.-J."/>
            <person name="Ramirez L."/>
            <person name="Alfaro M."/>
            <person name="Sun H."/>
            <person name="Tritt A."/>
            <person name="Yoshinaga Y."/>
            <person name="Zwiers L.-H."/>
            <person name="Turgeon B."/>
            <person name="Goodwin S."/>
            <person name="Spatafora J."/>
            <person name="Crous P."/>
            <person name="Grigoriev I."/>
        </authorList>
    </citation>
    <scope>NUCLEOTIDE SEQUENCE</scope>
    <source>
        <strain evidence="3">CBS 260.36</strain>
    </source>
</reference>
<comment type="caution">
    <text evidence="3">The sequence shown here is derived from an EMBL/GenBank/DDBJ whole genome shotgun (WGS) entry which is preliminary data.</text>
</comment>
<dbReference type="EMBL" id="ML996083">
    <property type="protein sequence ID" value="KAF2155229.1"/>
    <property type="molecule type" value="Genomic_DNA"/>
</dbReference>
<dbReference type="SMART" id="SM00516">
    <property type="entry name" value="SEC14"/>
    <property type="match status" value="1"/>
</dbReference>
<dbReference type="InterPro" id="IPR001251">
    <property type="entry name" value="CRAL-TRIO_dom"/>
</dbReference>
<proteinExistence type="predicted"/>
<accession>A0A9P4J5L0</accession>
<evidence type="ECO:0000259" key="2">
    <source>
        <dbReference type="PROSITE" id="PS50191"/>
    </source>
</evidence>
<name>A0A9P4J5L0_9PEZI</name>
<dbReference type="Gene3D" id="3.40.525.10">
    <property type="entry name" value="CRAL-TRIO lipid binding domain"/>
    <property type="match status" value="1"/>
</dbReference>
<dbReference type="PANTHER" id="PTHR46590">
    <property type="entry name" value="PHOSPHATIDYLINOSITOL TRANSFER PROTEIN CSR1-RELATED"/>
    <property type="match status" value="1"/>
</dbReference>